<dbReference type="PANTHER" id="PTHR33202">
    <property type="entry name" value="ZINC UPTAKE REGULATION PROTEIN"/>
    <property type="match status" value="1"/>
</dbReference>
<keyword evidence="2" id="KW-0678">Repressor</keyword>
<dbReference type="GO" id="GO:0000976">
    <property type="term" value="F:transcription cis-regulatory region binding"/>
    <property type="evidence" value="ECO:0007669"/>
    <property type="project" value="TreeGrafter"/>
</dbReference>
<dbReference type="GO" id="GO:1900376">
    <property type="term" value="P:regulation of secondary metabolite biosynthetic process"/>
    <property type="evidence" value="ECO:0007669"/>
    <property type="project" value="TreeGrafter"/>
</dbReference>
<keyword evidence="10" id="KW-1185">Reference proteome</keyword>
<keyword evidence="5" id="KW-0238">DNA-binding</keyword>
<evidence type="ECO:0000313" key="9">
    <source>
        <dbReference type="EMBL" id="PXX81811.1"/>
    </source>
</evidence>
<evidence type="ECO:0000256" key="6">
    <source>
        <dbReference type="ARBA" id="ARBA00023163"/>
    </source>
</evidence>
<keyword evidence="7" id="KW-0479">Metal-binding</keyword>
<organism evidence="9 10">
    <name type="scientific">Rivihabitans pingtungensis</name>
    <dbReference type="NCBI Taxonomy" id="1054498"/>
    <lineage>
        <taxon>Bacteria</taxon>
        <taxon>Pseudomonadati</taxon>
        <taxon>Pseudomonadota</taxon>
        <taxon>Betaproteobacteria</taxon>
        <taxon>Neisseriales</taxon>
        <taxon>Aquaspirillaceae</taxon>
        <taxon>Rivihabitans</taxon>
    </lineage>
</organism>
<evidence type="ECO:0000256" key="4">
    <source>
        <dbReference type="ARBA" id="ARBA00023015"/>
    </source>
</evidence>
<dbReference type="AlphaFoldDB" id="A0A318KVF9"/>
<dbReference type="GO" id="GO:0008270">
    <property type="term" value="F:zinc ion binding"/>
    <property type="evidence" value="ECO:0007669"/>
    <property type="project" value="TreeGrafter"/>
</dbReference>
<name>A0A318KVF9_9NEIS</name>
<comment type="caution">
    <text evidence="9">The sequence shown here is derived from an EMBL/GenBank/DDBJ whole genome shotgun (WGS) entry which is preliminary data.</text>
</comment>
<evidence type="ECO:0000256" key="7">
    <source>
        <dbReference type="PIRSR" id="PIRSR602481-1"/>
    </source>
</evidence>
<dbReference type="GO" id="GO:0045892">
    <property type="term" value="P:negative regulation of DNA-templated transcription"/>
    <property type="evidence" value="ECO:0007669"/>
    <property type="project" value="TreeGrafter"/>
</dbReference>
<dbReference type="InterPro" id="IPR036390">
    <property type="entry name" value="WH_DNA-bd_sf"/>
</dbReference>
<feature type="binding site" evidence="7">
    <location>
        <position position="142"/>
    </location>
    <ligand>
        <name>Zn(2+)</name>
        <dbReference type="ChEBI" id="CHEBI:29105"/>
    </ligand>
</feature>
<dbReference type="GO" id="GO:0003700">
    <property type="term" value="F:DNA-binding transcription factor activity"/>
    <property type="evidence" value="ECO:0007669"/>
    <property type="project" value="InterPro"/>
</dbReference>
<dbReference type="Gene3D" id="3.30.1490.190">
    <property type="match status" value="1"/>
</dbReference>
<sequence>MTPLSPEEFLLIAQQHCAARGARLTELRQQVLGLVLARGGVVKAYQVLTDLQAARGPAAPPTVYRALDFLVEQGLLHRVDALNGYIACQHLECQHHGLLLVCETCNDVTEIDATDSLDQLSAAAARAGFQPRRQDVLLTGLCQSCRQPS</sequence>
<feature type="binding site" evidence="8">
    <location>
        <position position="96"/>
    </location>
    <ligand>
        <name>Fe cation</name>
        <dbReference type="ChEBI" id="CHEBI:24875"/>
    </ligand>
</feature>
<dbReference type="Proteomes" id="UP000247555">
    <property type="component" value="Unassembled WGS sequence"/>
</dbReference>
<evidence type="ECO:0000256" key="8">
    <source>
        <dbReference type="PIRSR" id="PIRSR602481-2"/>
    </source>
</evidence>
<keyword evidence="3 7" id="KW-0862">Zinc</keyword>
<evidence type="ECO:0000256" key="3">
    <source>
        <dbReference type="ARBA" id="ARBA00022833"/>
    </source>
</evidence>
<evidence type="ECO:0000256" key="1">
    <source>
        <dbReference type="ARBA" id="ARBA00007957"/>
    </source>
</evidence>
<protein>
    <submittedName>
        <fullName evidence="9">Fur family zinc uptake transcriptional regulator</fullName>
    </submittedName>
</protein>
<feature type="binding site" evidence="7">
    <location>
        <position position="145"/>
    </location>
    <ligand>
        <name>Zn(2+)</name>
        <dbReference type="ChEBI" id="CHEBI:29105"/>
    </ligand>
</feature>
<accession>A0A318KVF9</accession>
<comment type="cofactor">
    <cofactor evidence="7">
        <name>Zn(2+)</name>
        <dbReference type="ChEBI" id="CHEBI:29105"/>
    </cofactor>
    <text evidence="7">Binds 1 zinc ion per subunit.</text>
</comment>
<evidence type="ECO:0000256" key="2">
    <source>
        <dbReference type="ARBA" id="ARBA00022491"/>
    </source>
</evidence>
<comment type="similarity">
    <text evidence="1">Belongs to the Fur family.</text>
</comment>
<dbReference type="InterPro" id="IPR002481">
    <property type="entry name" value="FUR"/>
</dbReference>
<reference evidence="9 10" key="1">
    <citation type="submission" date="2018-05" db="EMBL/GenBank/DDBJ databases">
        <title>Genomic Encyclopedia of Type Strains, Phase IV (KMG-IV): sequencing the most valuable type-strain genomes for metagenomic binning, comparative biology and taxonomic classification.</title>
        <authorList>
            <person name="Goeker M."/>
        </authorList>
    </citation>
    <scope>NUCLEOTIDE SEQUENCE [LARGE SCALE GENOMIC DNA]</scope>
    <source>
        <strain evidence="9 10">DSM 29661</strain>
    </source>
</reference>
<dbReference type="InterPro" id="IPR036388">
    <property type="entry name" value="WH-like_DNA-bd_sf"/>
</dbReference>
<dbReference type="Pfam" id="PF01475">
    <property type="entry name" value="FUR"/>
    <property type="match status" value="1"/>
</dbReference>
<dbReference type="RefSeq" id="WP_110389149.1">
    <property type="nucleotide sequence ID" value="NZ_DAOPYX010000084.1"/>
</dbReference>
<keyword evidence="6" id="KW-0804">Transcription</keyword>
<dbReference type="EMBL" id="QJKI01000001">
    <property type="protein sequence ID" value="PXX81811.1"/>
    <property type="molecule type" value="Genomic_DNA"/>
</dbReference>
<dbReference type="PANTHER" id="PTHR33202:SF6">
    <property type="entry name" value="ZINC UPTAKE REGULATION PROTEIN"/>
    <property type="match status" value="1"/>
</dbReference>
<evidence type="ECO:0000313" key="10">
    <source>
        <dbReference type="Proteomes" id="UP000247555"/>
    </source>
</evidence>
<dbReference type="InterPro" id="IPR043135">
    <property type="entry name" value="Fur_C"/>
</dbReference>
<dbReference type="OrthoDB" id="9801127at2"/>
<proteinExistence type="inferred from homology"/>
<evidence type="ECO:0000256" key="5">
    <source>
        <dbReference type="ARBA" id="ARBA00023125"/>
    </source>
</evidence>
<dbReference type="Gene3D" id="1.10.10.10">
    <property type="entry name" value="Winged helix-like DNA-binding domain superfamily/Winged helix DNA-binding domain"/>
    <property type="match status" value="1"/>
</dbReference>
<gene>
    <name evidence="9" type="ORF">DFR34_10140</name>
</gene>
<comment type="cofactor">
    <cofactor evidence="8">
        <name>Mn(2+)</name>
        <dbReference type="ChEBI" id="CHEBI:29035"/>
    </cofactor>
    <cofactor evidence="8">
        <name>Fe(2+)</name>
        <dbReference type="ChEBI" id="CHEBI:29033"/>
    </cofactor>
    <text evidence="8">Binds 1 Mn(2+) or Fe(2+) ion per subunit.</text>
</comment>
<dbReference type="SUPFAM" id="SSF46785">
    <property type="entry name" value="Winged helix' DNA-binding domain"/>
    <property type="match status" value="1"/>
</dbReference>
<feature type="binding site" evidence="7">
    <location>
        <position position="102"/>
    </location>
    <ligand>
        <name>Zn(2+)</name>
        <dbReference type="ChEBI" id="CHEBI:29105"/>
    </ligand>
</feature>
<feature type="binding site" evidence="7">
    <location>
        <position position="105"/>
    </location>
    <ligand>
        <name>Zn(2+)</name>
        <dbReference type="ChEBI" id="CHEBI:29105"/>
    </ligand>
</feature>
<keyword evidence="4" id="KW-0805">Transcription regulation</keyword>
<keyword evidence="8" id="KW-0408">Iron</keyword>
<dbReference type="GO" id="GO:0005829">
    <property type="term" value="C:cytosol"/>
    <property type="evidence" value="ECO:0007669"/>
    <property type="project" value="TreeGrafter"/>
</dbReference>